<feature type="compositionally biased region" description="Basic residues" evidence="5">
    <location>
        <begin position="140"/>
        <end position="150"/>
    </location>
</feature>
<accession>A0A8J2L5Y4</accession>
<name>A0A8J2L5Y4_9HEXA</name>
<dbReference type="PANTHER" id="PTHR42648">
    <property type="entry name" value="TRANSPOSASE, PUTATIVE-RELATED"/>
    <property type="match status" value="1"/>
</dbReference>
<dbReference type="Proteomes" id="UP000708208">
    <property type="component" value="Unassembled WGS sequence"/>
</dbReference>
<organism evidence="8 9">
    <name type="scientific">Allacma fusca</name>
    <dbReference type="NCBI Taxonomy" id="39272"/>
    <lineage>
        <taxon>Eukaryota</taxon>
        <taxon>Metazoa</taxon>
        <taxon>Ecdysozoa</taxon>
        <taxon>Arthropoda</taxon>
        <taxon>Hexapoda</taxon>
        <taxon>Collembola</taxon>
        <taxon>Symphypleona</taxon>
        <taxon>Sminthuridae</taxon>
        <taxon>Allacma</taxon>
    </lineage>
</organism>
<evidence type="ECO:0000256" key="2">
    <source>
        <dbReference type="ARBA" id="ARBA00022723"/>
    </source>
</evidence>
<comment type="caution">
    <text evidence="8">The sequence shown here is derived from an EMBL/GenBank/DDBJ whole genome shotgun (WGS) entry which is preliminary data.</text>
</comment>
<feature type="region of interest" description="Disordered" evidence="5">
    <location>
        <begin position="2104"/>
        <end position="2123"/>
    </location>
</feature>
<feature type="compositionally biased region" description="Basic residues" evidence="5">
    <location>
        <begin position="1762"/>
        <end position="1775"/>
    </location>
</feature>
<evidence type="ECO:0000313" key="9">
    <source>
        <dbReference type="Proteomes" id="UP000708208"/>
    </source>
</evidence>
<feature type="domain" description="CCHC-type" evidence="6">
    <location>
        <begin position="100"/>
        <end position="115"/>
    </location>
</feature>
<feature type="compositionally biased region" description="Basic and acidic residues" evidence="5">
    <location>
        <begin position="497"/>
        <end position="513"/>
    </location>
</feature>
<dbReference type="InterPro" id="IPR054722">
    <property type="entry name" value="PolX-like_BBD"/>
</dbReference>
<dbReference type="InterPro" id="IPR013103">
    <property type="entry name" value="RVT_2"/>
</dbReference>
<feature type="compositionally biased region" description="Basic and acidic residues" evidence="5">
    <location>
        <begin position="187"/>
        <end position="201"/>
    </location>
</feature>
<dbReference type="InterPro" id="IPR025724">
    <property type="entry name" value="GAG-pre-integrase_dom"/>
</dbReference>
<dbReference type="Pfam" id="PF13683">
    <property type="entry name" value="rve_3"/>
    <property type="match status" value="1"/>
</dbReference>
<evidence type="ECO:0000256" key="5">
    <source>
        <dbReference type="SAM" id="MobiDB-lite"/>
    </source>
</evidence>
<evidence type="ECO:0000259" key="6">
    <source>
        <dbReference type="PROSITE" id="PS50158"/>
    </source>
</evidence>
<feature type="region of interest" description="Disordered" evidence="5">
    <location>
        <begin position="1745"/>
        <end position="1787"/>
    </location>
</feature>
<dbReference type="Pfam" id="PF22936">
    <property type="entry name" value="Pol_BBD"/>
    <property type="match status" value="1"/>
</dbReference>
<feature type="region of interest" description="Disordered" evidence="5">
    <location>
        <begin position="876"/>
        <end position="973"/>
    </location>
</feature>
<evidence type="ECO:0008006" key="10">
    <source>
        <dbReference type="Google" id="ProtNLM"/>
    </source>
</evidence>
<dbReference type="PANTHER" id="PTHR42648:SF28">
    <property type="entry name" value="TRANSPOSON-ENCODED PROTEIN WITH RIBONUCLEASE H-LIKE AND RETROVIRUS ZINC FINGER-LIKE DOMAINS"/>
    <property type="match status" value="1"/>
</dbReference>
<dbReference type="InterPro" id="IPR001878">
    <property type="entry name" value="Znf_CCHC"/>
</dbReference>
<gene>
    <name evidence="8" type="ORF">AFUS01_LOCUS35756</name>
</gene>
<feature type="compositionally biased region" description="Basic and acidic residues" evidence="5">
    <location>
        <begin position="249"/>
        <end position="284"/>
    </location>
</feature>
<feature type="region of interest" description="Disordered" evidence="5">
    <location>
        <begin position="59"/>
        <end position="98"/>
    </location>
</feature>
<protein>
    <recommendedName>
        <fullName evidence="10">Integrase catalytic domain-containing protein</fullName>
    </recommendedName>
</protein>
<dbReference type="PROSITE" id="PS50994">
    <property type="entry name" value="INTEGRASE"/>
    <property type="match status" value="1"/>
</dbReference>
<evidence type="ECO:0000313" key="8">
    <source>
        <dbReference type="EMBL" id="CAG7825655.1"/>
    </source>
</evidence>
<dbReference type="InterPro" id="IPR057670">
    <property type="entry name" value="SH3_retrovirus"/>
</dbReference>
<feature type="compositionally biased region" description="Basic residues" evidence="5">
    <location>
        <begin position="940"/>
        <end position="951"/>
    </location>
</feature>
<dbReference type="GO" id="GO:0008233">
    <property type="term" value="F:peptidase activity"/>
    <property type="evidence" value="ECO:0007669"/>
    <property type="project" value="UniProtKB-KW"/>
</dbReference>
<feature type="compositionally biased region" description="Basic residues" evidence="5">
    <location>
        <begin position="2053"/>
        <end position="2067"/>
    </location>
</feature>
<dbReference type="Pfam" id="PF07727">
    <property type="entry name" value="RVT_2"/>
    <property type="match status" value="1"/>
</dbReference>
<feature type="compositionally biased region" description="Polar residues" evidence="5">
    <location>
        <begin position="894"/>
        <end position="905"/>
    </location>
</feature>
<dbReference type="InterPro" id="IPR001584">
    <property type="entry name" value="Integrase_cat-core"/>
</dbReference>
<keyword evidence="1" id="KW-0645">Protease</keyword>
<feature type="compositionally biased region" description="Low complexity" evidence="5">
    <location>
        <begin position="285"/>
        <end position="295"/>
    </location>
</feature>
<dbReference type="GO" id="GO:0003676">
    <property type="term" value="F:nucleic acid binding"/>
    <property type="evidence" value="ECO:0007669"/>
    <property type="project" value="InterPro"/>
</dbReference>
<dbReference type="InterPro" id="IPR039537">
    <property type="entry name" value="Retrotran_Ty1/copia-like"/>
</dbReference>
<keyword evidence="4" id="KW-0862">Zinc</keyword>
<feature type="non-terminal residue" evidence="8">
    <location>
        <position position="2123"/>
    </location>
</feature>
<dbReference type="OrthoDB" id="8037646at2759"/>
<sequence length="2123" mass="243890">KMQTKGEEIPEPEIFDRIVEATESIYTELRVILKSKGEYPHTSLADLKLLLLQLESERRGGPQQANYASHRPVIRRSDGKPQPRPPYNADTLPRPPDHNCYNCSNPDHYDYECPKWEDGPSRSNWGNNSRRPRGQNYTPKRNRQPYRGKPRYQSNWKNNKKPYTPRSNRDRQKTPPKKKIVTNKPPPKSEPKNSRDNRIRDTINGAAQLISGERQPEDFMGIPRFDRDARNDIEENRRRHQSSSRYRSPNRDEQHRSRSSPPRETDKSSRSATDRDATQTENRRQSSSTHSSASGPSPPPGRGRSMARPEGARRLRNFPAMLVDPHIEEESPYTSFLLMELPDIDVNSLNGTQAGLIYNHIAKWEQMLAWFRTRVELRIHAINVEARKPTEIEPVFDIGGVEYSSFLDTVGPAIIGQPMVQPPPGFPPIPPVPKPVYLEHTKEQTMLPFTNTPQPGTSASTSKTEKPVEMNPIGCIKAPENKTEKGSSPNKPQTKAAKKEGTSTDEIFKKFREQNPNAGKSPLNLGKVYNPRRDARTPKKTDTNREGPEHRKPTKPTKLDRTIAAPKPPTPPPMPEKPLWEVKSTKAVTEAEMDTTAQSEAKTDDEWNKPGPSSAQSNATEKPHLNSLGQDMNAPRPRTPEIIRQNLLIRPDIPCEEEWEIGDGEVIDRRRANYRSVNFMYVKQIMELNFTKVNERLTEIETRLHREQVPDEADEGRPMPDAERALLTRQQEELNDAAMAITRVLEGKHVTFLGDTGATSHFINNPEYLTQSTEYVHPIQGANGDPSALLSSNKRGMILGMSEVCNSQVHLTDVLAVPRLTENLLSLRKFVDLGYEILLTNKHASIIDPVSTKVILAGEYKRPYWEFRIRTRDREIAMNTTTKEKPKKRPHSPTRPSCSSANTSKSIKRRKVQTENLPSTSTAETENTQEMNEPKEVKQRTKSKRKAKKKSKESSPGRRERSQERREQNREIISPVYLCPESIDDIKLNREISDEELGQPINVERLSTVKKPMNYVDFKNSPAMRWHYRLGHLSYDCMMKLKKTSPALAKVKISREQIRSCEVCILANMKLKPFKEVRDKSKFIFDRIHSDVMGPLKTPTLYKRHRWIVTFVDDASRFAIAYTMQYKSDVLECFLMFLNLVEKYTRGRSRVSTLRCDNGGEYTGAAFKQLCDHRGITIEYSEPKAPQHNGTAERFNQTIMSKVRVMLLDSGVPQYHWDTALATAVQIYNRAPHSSIGYRIPIKQIFPDVTLRTEYMRRYGCIAYVHRNDPTLQKVDQRAVLGVLVGFTATGYKVLLPQSNKIIRATHVKCVEFKNYRDINGLTEKYVPEIPEREWLKEFEEIYRKPENEPRRGPLPTIVDKWLRTASREVQTDPIDLGAKPEMKSIETQTDIKLSILCDPDDKTESDSDTEWIEEEIDLGALTAKEIETDFSIKEHFDAEIEKLKKYHKLTEDTKDLNAFALITNIISDPTTYKQAMKSTERHYWQEAVDAELKSMEDNGVWKVVPRPRDTRDKRHTIVDSTMVFKRKIDTKGNVRYKARLVARGFKDKRSMAISKIYAPVSRLTTVRVVFSVINRLKLHARQLDVTTAFLNGDLEEETYMEIPDCVDMSDEEKKEFVFKLEKSLYGLKQSPKCWNRKFAEKLRELGFEADVNDPCLFWIRKGKFQGILIIYVDDMIFAGNDAKILEKYVEKLKSIFKMTDMGEPKKFLGLRIQRDKEQNTLTLDQAEYCDEILKRFNMENAYSTEIPMQPKSQKNKTEKPKKNKPNKRERRRQQNPKPKAKFDGAPFPYREAIGSLLYLSNATRPDIAFAVNWLSRKQGNPTQQDWQEVKQVFRYLRGTRNLGLVYTGTGKGIDAYCDASFGDCDDTKKSSAGIVIRLNGDLVKWSSKRQGLVANSTCEAEYIAINSCLVDCVGVNASLTRATGEDYRPYVIHGDNIPALTCANKPGAPTLKHVTEIKMHYILNAVIENQVTLEWVRSADQDADILTKALPKETFIEQRDRLLNPGSIEDAIEGLHQLIEMSRIYHFALDEHPQRVLMMLRTENLTIDERRRQRNRERRHRNRAHRRNADNVDDGIDVDYFSDSEDRGPGDAAPNFQLLGERLLDEAYQRRNQHDNDDQPMG</sequence>
<evidence type="ECO:0000256" key="4">
    <source>
        <dbReference type="PROSITE-ProRule" id="PRU00047"/>
    </source>
</evidence>
<evidence type="ECO:0000256" key="1">
    <source>
        <dbReference type="ARBA" id="ARBA00022670"/>
    </source>
</evidence>
<dbReference type="CDD" id="cd09272">
    <property type="entry name" value="RNase_HI_RT_Ty1"/>
    <property type="match status" value="1"/>
</dbReference>
<dbReference type="GO" id="GO:0008270">
    <property type="term" value="F:zinc ion binding"/>
    <property type="evidence" value="ECO:0007669"/>
    <property type="project" value="UniProtKB-KW"/>
</dbReference>
<evidence type="ECO:0000259" key="7">
    <source>
        <dbReference type="PROSITE" id="PS50994"/>
    </source>
</evidence>
<feature type="compositionally biased region" description="Polar residues" evidence="5">
    <location>
        <begin position="447"/>
        <end position="462"/>
    </location>
</feature>
<feature type="compositionally biased region" description="Polar residues" evidence="5">
    <location>
        <begin position="611"/>
        <end position="620"/>
    </location>
</feature>
<dbReference type="GO" id="GO:0015074">
    <property type="term" value="P:DNA integration"/>
    <property type="evidence" value="ECO:0007669"/>
    <property type="project" value="InterPro"/>
</dbReference>
<feature type="region of interest" description="Disordered" evidence="5">
    <location>
        <begin position="120"/>
        <end position="308"/>
    </location>
</feature>
<feature type="compositionally biased region" description="Basic and acidic residues" evidence="5">
    <location>
        <begin position="531"/>
        <end position="561"/>
    </location>
</feature>
<feature type="compositionally biased region" description="Polar residues" evidence="5">
    <location>
        <begin position="914"/>
        <end position="931"/>
    </location>
</feature>
<dbReference type="GO" id="GO:0006508">
    <property type="term" value="P:proteolysis"/>
    <property type="evidence" value="ECO:0007669"/>
    <property type="project" value="UniProtKB-KW"/>
</dbReference>
<dbReference type="Pfam" id="PF25597">
    <property type="entry name" value="SH3_retrovirus"/>
    <property type="match status" value="1"/>
</dbReference>
<feature type="region of interest" description="Disordered" evidence="5">
    <location>
        <begin position="446"/>
        <end position="638"/>
    </location>
</feature>
<dbReference type="PROSITE" id="PS50158">
    <property type="entry name" value="ZF_CCHC"/>
    <property type="match status" value="1"/>
</dbReference>
<proteinExistence type="predicted"/>
<reference evidence="8" key="1">
    <citation type="submission" date="2021-06" db="EMBL/GenBank/DDBJ databases">
        <authorList>
            <person name="Hodson N. C."/>
            <person name="Mongue J. A."/>
            <person name="Jaron S. K."/>
        </authorList>
    </citation>
    <scope>NUCLEOTIDE SEQUENCE</scope>
</reference>
<keyword evidence="9" id="KW-1185">Reference proteome</keyword>
<evidence type="ECO:0000256" key="3">
    <source>
        <dbReference type="ARBA" id="ARBA00022801"/>
    </source>
</evidence>
<feature type="compositionally biased region" description="Polar residues" evidence="5">
    <location>
        <begin position="121"/>
        <end position="139"/>
    </location>
</feature>
<keyword evidence="4" id="KW-0863">Zinc-finger</keyword>
<dbReference type="Pfam" id="PF13976">
    <property type="entry name" value="gag_pre-integrs"/>
    <property type="match status" value="1"/>
</dbReference>
<feature type="compositionally biased region" description="Basic and acidic residues" evidence="5">
    <location>
        <begin position="952"/>
        <end position="970"/>
    </location>
</feature>
<feature type="region of interest" description="Disordered" evidence="5">
    <location>
        <begin position="2052"/>
        <end position="2097"/>
    </location>
</feature>
<feature type="domain" description="Integrase catalytic" evidence="7">
    <location>
        <begin position="1069"/>
        <end position="1249"/>
    </location>
</feature>
<dbReference type="EMBL" id="CAJVCH010537092">
    <property type="protein sequence ID" value="CAG7825655.1"/>
    <property type="molecule type" value="Genomic_DNA"/>
</dbReference>
<feature type="compositionally biased region" description="Acidic residues" evidence="5">
    <location>
        <begin position="2072"/>
        <end position="2084"/>
    </location>
</feature>
<keyword evidence="2" id="KW-0479">Metal-binding</keyword>
<feature type="compositionally biased region" description="Pro residues" evidence="5">
    <location>
        <begin position="566"/>
        <end position="576"/>
    </location>
</feature>
<keyword evidence="3" id="KW-0378">Hydrolase</keyword>
<feature type="compositionally biased region" description="Basic and acidic residues" evidence="5">
    <location>
        <begin position="224"/>
        <end position="237"/>
    </location>
</feature>